<evidence type="ECO:0000259" key="4">
    <source>
        <dbReference type="PROSITE" id="PS50196"/>
    </source>
</evidence>
<dbReference type="Pfam" id="PF00638">
    <property type="entry name" value="Ran_BP1"/>
    <property type="match status" value="1"/>
</dbReference>
<feature type="compositionally biased region" description="Basic and acidic residues" evidence="3">
    <location>
        <begin position="218"/>
        <end position="234"/>
    </location>
</feature>
<evidence type="ECO:0000313" key="6">
    <source>
        <dbReference type="Proteomes" id="UP000813461"/>
    </source>
</evidence>
<dbReference type="PROSITE" id="PS50196">
    <property type="entry name" value="RANBD1"/>
    <property type="match status" value="1"/>
</dbReference>
<dbReference type="SUPFAM" id="SSF50729">
    <property type="entry name" value="PH domain-like"/>
    <property type="match status" value="1"/>
</dbReference>
<gene>
    <name evidence="5" type="ORF">FB567DRAFT_201124</name>
</gene>
<keyword evidence="6" id="KW-1185">Reference proteome</keyword>
<feature type="compositionally biased region" description="Basic and acidic residues" evidence="3">
    <location>
        <begin position="274"/>
        <end position="288"/>
    </location>
</feature>
<accession>A0A8K0QV04</accession>
<evidence type="ECO:0000256" key="2">
    <source>
        <dbReference type="ARBA" id="ARBA00023242"/>
    </source>
</evidence>
<dbReference type="PANTHER" id="PTHR23138">
    <property type="entry name" value="RAN BINDING PROTEIN"/>
    <property type="match status" value="1"/>
</dbReference>
<dbReference type="InterPro" id="IPR011993">
    <property type="entry name" value="PH-like_dom_sf"/>
</dbReference>
<reference evidence="5" key="1">
    <citation type="journal article" date="2021" name="Nat. Commun.">
        <title>Genetic determinants of endophytism in the Arabidopsis root mycobiome.</title>
        <authorList>
            <person name="Mesny F."/>
            <person name="Miyauchi S."/>
            <person name="Thiergart T."/>
            <person name="Pickel B."/>
            <person name="Atanasova L."/>
            <person name="Karlsson M."/>
            <person name="Huettel B."/>
            <person name="Barry K.W."/>
            <person name="Haridas S."/>
            <person name="Chen C."/>
            <person name="Bauer D."/>
            <person name="Andreopoulos W."/>
            <person name="Pangilinan J."/>
            <person name="LaButti K."/>
            <person name="Riley R."/>
            <person name="Lipzen A."/>
            <person name="Clum A."/>
            <person name="Drula E."/>
            <person name="Henrissat B."/>
            <person name="Kohler A."/>
            <person name="Grigoriev I.V."/>
            <person name="Martin F.M."/>
            <person name="Hacquard S."/>
        </authorList>
    </citation>
    <scope>NUCLEOTIDE SEQUENCE</scope>
    <source>
        <strain evidence="5">MPI-SDFR-AT-0120</strain>
    </source>
</reference>
<dbReference type="OrthoDB" id="185618at2759"/>
<feature type="compositionally biased region" description="Acidic residues" evidence="3">
    <location>
        <begin position="409"/>
        <end position="426"/>
    </location>
</feature>
<dbReference type="SMART" id="SM00160">
    <property type="entry name" value="RanBD"/>
    <property type="match status" value="1"/>
</dbReference>
<dbReference type="Gene3D" id="2.30.29.30">
    <property type="entry name" value="Pleckstrin-homology domain (PH domain)/Phosphotyrosine-binding domain (PTB)"/>
    <property type="match status" value="1"/>
</dbReference>
<evidence type="ECO:0000256" key="3">
    <source>
        <dbReference type="SAM" id="MobiDB-lite"/>
    </source>
</evidence>
<feature type="compositionally biased region" description="Polar residues" evidence="3">
    <location>
        <begin position="249"/>
        <end position="273"/>
    </location>
</feature>
<dbReference type="EMBL" id="JAGMVJ010000023">
    <property type="protein sequence ID" value="KAH7072362.1"/>
    <property type="molecule type" value="Genomic_DNA"/>
</dbReference>
<dbReference type="GO" id="GO:0005634">
    <property type="term" value="C:nucleus"/>
    <property type="evidence" value="ECO:0007669"/>
    <property type="project" value="UniProtKB-SubCell"/>
</dbReference>
<proteinExistence type="predicted"/>
<keyword evidence="2" id="KW-0539">Nucleus</keyword>
<protein>
    <recommendedName>
        <fullName evidence="4">RanBD1 domain-containing protein</fullName>
    </recommendedName>
</protein>
<dbReference type="Proteomes" id="UP000813461">
    <property type="component" value="Unassembled WGS sequence"/>
</dbReference>
<feature type="region of interest" description="Disordered" evidence="3">
    <location>
        <begin position="1"/>
        <end position="288"/>
    </location>
</feature>
<name>A0A8K0QV04_9PLEO</name>
<sequence>MAGSVEQQEAAIDNSSAAEHKSDAQPAPTSPARSDKSSDSEGKPVRDKLKETRIDAQGTTDAVPSVDKNMDDVVNGHVKGGERSASGSDSDRGRLRRKRSREDFEDDNEGEKQPEKKQEKDKEERHHVRKRSRDVKDIESGTPLKPPTASVARIDEDDGDEPMTTPRKDTSKAAAIKTGTITDTSPKNKRTRDQAEEAVAANNESKKETVTNGTPGSKADEERDTKRLRDKEDAQPASTAASLSAKTTFGSGFANTSQESPFATMSTKPQAPKTSDRPELIPQTSEDKFKSSTFGAFAKAESSPFGALAKEGSKSPFAAAGGSKLNSFAGSAAPPVAPSSGFGALGGSTKSAFGGSAFGGSLGGGFSALGGSKPALSSFGMASADLTIKGLKSKATAFGTPGEDKNDDASDEEDGEEDEGEKDTAEEERRSSQALLSQQPHETGEEGENTVWTGRAKLYAMAGETGSRAWKERGAGTFKFNVTVDEPKKARFVLRADGTHRLLLNAAVNKQLVFGGDAKGQKPKDGRLLFNSPNADGELEMHLLRLKAERAVELWEEVSKVQELEL</sequence>
<evidence type="ECO:0000256" key="1">
    <source>
        <dbReference type="ARBA" id="ARBA00004123"/>
    </source>
</evidence>
<evidence type="ECO:0000313" key="5">
    <source>
        <dbReference type="EMBL" id="KAH7072362.1"/>
    </source>
</evidence>
<feature type="compositionally biased region" description="Polar residues" evidence="3">
    <location>
        <begin position="432"/>
        <end position="441"/>
    </location>
</feature>
<feature type="domain" description="RanBD1" evidence="4">
    <location>
        <begin position="442"/>
        <end position="557"/>
    </location>
</feature>
<feature type="compositionally biased region" description="Basic and acidic residues" evidence="3">
    <location>
        <begin position="110"/>
        <end position="126"/>
    </location>
</feature>
<comment type="subcellular location">
    <subcellularLocation>
        <location evidence="1">Nucleus</location>
    </subcellularLocation>
</comment>
<dbReference type="AlphaFoldDB" id="A0A8K0QV04"/>
<feature type="compositionally biased region" description="Basic and acidic residues" evidence="3">
    <location>
        <begin position="33"/>
        <end position="54"/>
    </location>
</feature>
<dbReference type="PANTHER" id="PTHR23138:SF142">
    <property type="entry name" value="RAN-BINDING PROTEIN 3B-RELATED"/>
    <property type="match status" value="1"/>
</dbReference>
<organism evidence="5 6">
    <name type="scientific">Paraphoma chrysanthemicola</name>
    <dbReference type="NCBI Taxonomy" id="798071"/>
    <lineage>
        <taxon>Eukaryota</taxon>
        <taxon>Fungi</taxon>
        <taxon>Dikarya</taxon>
        <taxon>Ascomycota</taxon>
        <taxon>Pezizomycotina</taxon>
        <taxon>Dothideomycetes</taxon>
        <taxon>Pleosporomycetidae</taxon>
        <taxon>Pleosporales</taxon>
        <taxon>Pleosporineae</taxon>
        <taxon>Phaeosphaeriaceae</taxon>
        <taxon>Paraphoma</taxon>
    </lineage>
</organism>
<feature type="compositionally biased region" description="Low complexity" evidence="3">
    <location>
        <begin position="237"/>
        <end position="248"/>
    </location>
</feature>
<comment type="caution">
    <text evidence="5">The sequence shown here is derived from an EMBL/GenBank/DDBJ whole genome shotgun (WGS) entry which is preliminary data.</text>
</comment>
<feature type="region of interest" description="Disordered" evidence="3">
    <location>
        <begin position="394"/>
        <end position="451"/>
    </location>
</feature>
<dbReference type="InterPro" id="IPR045255">
    <property type="entry name" value="RanBP1-like"/>
</dbReference>
<dbReference type="InterPro" id="IPR000156">
    <property type="entry name" value="Ran_bind_dom"/>
</dbReference>